<evidence type="ECO:0000256" key="5">
    <source>
        <dbReference type="ARBA" id="ARBA00020264"/>
    </source>
</evidence>
<evidence type="ECO:0000256" key="3">
    <source>
        <dbReference type="ARBA" id="ARBA00005043"/>
    </source>
</evidence>
<evidence type="ECO:0000256" key="6">
    <source>
        <dbReference type="ARBA" id="ARBA00022490"/>
    </source>
</evidence>
<organism evidence="9 10">
    <name type="scientific">Henosepilachna vigintioctopunctata</name>
    <dbReference type="NCBI Taxonomy" id="420089"/>
    <lineage>
        <taxon>Eukaryota</taxon>
        <taxon>Metazoa</taxon>
        <taxon>Ecdysozoa</taxon>
        <taxon>Arthropoda</taxon>
        <taxon>Hexapoda</taxon>
        <taxon>Insecta</taxon>
        <taxon>Pterygota</taxon>
        <taxon>Neoptera</taxon>
        <taxon>Endopterygota</taxon>
        <taxon>Coleoptera</taxon>
        <taxon>Polyphaga</taxon>
        <taxon>Cucujiformia</taxon>
        <taxon>Coccinelloidea</taxon>
        <taxon>Coccinellidae</taxon>
        <taxon>Epilachninae</taxon>
        <taxon>Epilachnini</taxon>
        <taxon>Henosepilachna</taxon>
    </lineage>
</organism>
<evidence type="ECO:0000256" key="2">
    <source>
        <dbReference type="ARBA" id="ARBA00004496"/>
    </source>
</evidence>
<dbReference type="AlphaFoldDB" id="A0AAW1V9T1"/>
<keyword evidence="8" id="KW-0539">Nucleus</keyword>
<dbReference type="InterPro" id="IPR019519">
    <property type="entry name" value="Elp5"/>
</dbReference>
<dbReference type="GO" id="GO:0005634">
    <property type="term" value="C:nucleus"/>
    <property type="evidence" value="ECO:0007669"/>
    <property type="project" value="UniProtKB-SubCell"/>
</dbReference>
<dbReference type="GO" id="GO:0002098">
    <property type="term" value="P:tRNA wobble uridine modification"/>
    <property type="evidence" value="ECO:0007669"/>
    <property type="project" value="InterPro"/>
</dbReference>
<proteinExistence type="inferred from homology"/>
<evidence type="ECO:0000256" key="4">
    <source>
        <dbReference type="ARBA" id="ARBA00009567"/>
    </source>
</evidence>
<sequence length="278" mass="32617">MLNTYIEFTPPTKFILIQDCLQEKGQRLVHFINNHHRKLKHDINYFIFEGNFNKIRSKLSSPSETCYNYTKYIGGKESESTELLEKELKSRLKRNSVIILDSLVHMIYLYGFVKTYKLLNSIIKNIQDGQQIIALFHTDLLENSEKLSQLMEHLATLSITLDPEASRVYYTYKKIGGRVFKQIEDYMFDDDKFKTEALKKPDLNKLVQEKINEVLPEHLTTFKIGLTDDEKESRDNLILPYLPQDSPLANLDEGGQIFYKFDEVDDWDEEDPDDDLDI</sequence>
<comment type="similarity">
    <text evidence="4">Belongs to the ELP5 family.</text>
</comment>
<dbReference type="GO" id="GO:0033588">
    <property type="term" value="C:elongator holoenzyme complex"/>
    <property type="evidence" value="ECO:0007669"/>
    <property type="project" value="InterPro"/>
</dbReference>
<name>A0AAW1V9T1_9CUCU</name>
<dbReference type="Proteomes" id="UP001431783">
    <property type="component" value="Unassembled WGS sequence"/>
</dbReference>
<evidence type="ECO:0000313" key="10">
    <source>
        <dbReference type="Proteomes" id="UP001431783"/>
    </source>
</evidence>
<dbReference type="GO" id="GO:0000049">
    <property type="term" value="F:tRNA binding"/>
    <property type="evidence" value="ECO:0007669"/>
    <property type="project" value="TreeGrafter"/>
</dbReference>
<dbReference type="CDD" id="cd19496">
    <property type="entry name" value="Elp5"/>
    <property type="match status" value="1"/>
</dbReference>
<dbReference type="Pfam" id="PF10483">
    <property type="entry name" value="Elong_Iki1"/>
    <property type="match status" value="2"/>
</dbReference>
<evidence type="ECO:0000256" key="7">
    <source>
        <dbReference type="ARBA" id="ARBA00022694"/>
    </source>
</evidence>
<evidence type="ECO:0000313" key="9">
    <source>
        <dbReference type="EMBL" id="KAK9892466.1"/>
    </source>
</evidence>
<dbReference type="InterPro" id="IPR027417">
    <property type="entry name" value="P-loop_NTPase"/>
</dbReference>
<comment type="pathway">
    <text evidence="3">tRNA modification; 5-methoxycarbonylmethyl-2-thiouridine-tRNA biosynthesis.</text>
</comment>
<protein>
    <recommendedName>
        <fullName evidence="5">Elongator complex protein 5</fullName>
    </recommendedName>
</protein>
<evidence type="ECO:0000256" key="1">
    <source>
        <dbReference type="ARBA" id="ARBA00004123"/>
    </source>
</evidence>
<comment type="subcellular location">
    <subcellularLocation>
        <location evidence="2">Cytoplasm</location>
    </subcellularLocation>
    <subcellularLocation>
        <location evidence="1">Nucleus</location>
    </subcellularLocation>
</comment>
<accession>A0AAW1V9T1</accession>
<dbReference type="GO" id="GO:0005829">
    <property type="term" value="C:cytosol"/>
    <property type="evidence" value="ECO:0007669"/>
    <property type="project" value="TreeGrafter"/>
</dbReference>
<comment type="caution">
    <text evidence="9">The sequence shown here is derived from an EMBL/GenBank/DDBJ whole genome shotgun (WGS) entry which is preliminary data.</text>
</comment>
<dbReference type="Gene3D" id="3.40.50.300">
    <property type="entry name" value="P-loop containing nucleotide triphosphate hydrolases"/>
    <property type="match status" value="1"/>
</dbReference>
<keyword evidence="6" id="KW-0963">Cytoplasm</keyword>
<evidence type="ECO:0000256" key="8">
    <source>
        <dbReference type="ARBA" id="ARBA00023242"/>
    </source>
</evidence>
<dbReference type="PANTHER" id="PTHR15641">
    <property type="entry name" value="ELONGATOR COMPLEX PROTEIN 5"/>
    <property type="match status" value="1"/>
</dbReference>
<gene>
    <name evidence="9" type="ORF">WA026_020457</name>
</gene>
<dbReference type="EMBL" id="JARQZJ010000135">
    <property type="protein sequence ID" value="KAK9892466.1"/>
    <property type="molecule type" value="Genomic_DNA"/>
</dbReference>
<keyword evidence="7" id="KW-0819">tRNA processing</keyword>
<keyword evidence="10" id="KW-1185">Reference proteome</keyword>
<dbReference type="PANTHER" id="PTHR15641:SF1">
    <property type="entry name" value="ELONGATOR COMPLEX PROTEIN 5"/>
    <property type="match status" value="1"/>
</dbReference>
<reference evidence="9 10" key="1">
    <citation type="submission" date="2023-03" db="EMBL/GenBank/DDBJ databases">
        <title>Genome insight into feeding habits of ladybird beetles.</title>
        <authorList>
            <person name="Li H.-S."/>
            <person name="Huang Y.-H."/>
            <person name="Pang H."/>
        </authorList>
    </citation>
    <scope>NUCLEOTIDE SEQUENCE [LARGE SCALE GENOMIC DNA]</scope>
    <source>
        <strain evidence="9">SYSU_2023b</strain>
        <tissue evidence="9">Whole body</tissue>
    </source>
</reference>